<evidence type="ECO:0000256" key="9">
    <source>
        <dbReference type="ARBA" id="ARBA00023237"/>
    </source>
</evidence>
<feature type="domain" description="NolW-like" evidence="13">
    <location>
        <begin position="278"/>
        <end position="351"/>
    </location>
</feature>
<evidence type="ECO:0000256" key="4">
    <source>
        <dbReference type="ARBA" id="ARBA00022452"/>
    </source>
</evidence>
<dbReference type="NCBIfam" id="TIGR02517">
    <property type="entry name" value="type_II_gspD"/>
    <property type="match status" value="1"/>
</dbReference>
<dbReference type="AlphaFoldDB" id="A0A6N6N0Q3"/>
<dbReference type="InterPro" id="IPR050810">
    <property type="entry name" value="Bact_Secretion_Sys_Channel"/>
</dbReference>
<dbReference type="InterPro" id="IPR001775">
    <property type="entry name" value="GspD/PilQ"/>
</dbReference>
<dbReference type="InterPro" id="IPR049371">
    <property type="entry name" value="GspD-like_N0"/>
</dbReference>
<keyword evidence="6 11" id="KW-0732">Signal</keyword>
<evidence type="ECO:0000313" key="15">
    <source>
        <dbReference type="EMBL" id="KAB1441419.1"/>
    </source>
</evidence>
<dbReference type="InterPro" id="IPR004845">
    <property type="entry name" value="T2SS_GspD_CS"/>
</dbReference>
<keyword evidence="7" id="KW-0653">Protein transport</keyword>
<evidence type="ECO:0000256" key="3">
    <source>
        <dbReference type="ARBA" id="ARBA00022448"/>
    </source>
</evidence>
<comment type="subcellular location">
    <subcellularLocation>
        <location evidence="1 10">Cell outer membrane</location>
    </subcellularLocation>
</comment>
<feature type="domain" description="GspD-like N0" evidence="14">
    <location>
        <begin position="39"/>
        <end position="108"/>
    </location>
</feature>
<evidence type="ECO:0000256" key="5">
    <source>
        <dbReference type="ARBA" id="ARBA00022692"/>
    </source>
</evidence>
<dbReference type="InterPro" id="IPR038591">
    <property type="entry name" value="NolW-like_sf"/>
</dbReference>
<dbReference type="Pfam" id="PF03958">
    <property type="entry name" value="Secretin_N"/>
    <property type="match status" value="3"/>
</dbReference>
<keyword evidence="3 10" id="KW-0813">Transport</keyword>
<keyword evidence="8" id="KW-0472">Membrane</keyword>
<evidence type="ECO:0000256" key="11">
    <source>
        <dbReference type="SAM" id="SignalP"/>
    </source>
</evidence>
<feature type="domain" description="NolW-like" evidence="13">
    <location>
        <begin position="135"/>
        <end position="194"/>
    </location>
</feature>
<dbReference type="PROSITE" id="PS00875">
    <property type="entry name" value="T2SP_D"/>
    <property type="match status" value="1"/>
</dbReference>
<evidence type="ECO:0000256" key="7">
    <source>
        <dbReference type="ARBA" id="ARBA00022927"/>
    </source>
</evidence>
<protein>
    <submittedName>
        <fullName evidence="15">Type II secretion system protein GspD</fullName>
    </submittedName>
</protein>
<reference evidence="15 16" key="1">
    <citation type="journal article" date="2017" name="Int. J. Syst. Evol. Microbiol.">
        <title>Desulfovibrio senegalensis sp. nov., a mesophilic sulfate reducer isolated from marine sediment.</title>
        <authorList>
            <person name="Thioye A."/>
            <person name="Gam Z.B.A."/>
            <person name="Mbengue M."/>
            <person name="Cayol J.L."/>
            <person name="Joseph-Bartoli M."/>
            <person name="Toure-Kane C."/>
            <person name="Labat M."/>
        </authorList>
    </citation>
    <scope>NUCLEOTIDE SEQUENCE [LARGE SCALE GENOMIC DNA]</scope>
    <source>
        <strain evidence="15 16">DSM 101509</strain>
    </source>
</reference>
<organism evidence="15 16">
    <name type="scientific">Pseudodesulfovibrio senegalensis</name>
    <dbReference type="NCBI Taxonomy" id="1721087"/>
    <lineage>
        <taxon>Bacteria</taxon>
        <taxon>Pseudomonadati</taxon>
        <taxon>Thermodesulfobacteriota</taxon>
        <taxon>Desulfovibrionia</taxon>
        <taxon>Desulfovibrionales</taxon>
        <taxon>Desulfovibrionaceae</taxon>
    </lineage>
</organism>
<evidence type="ECO:0000256" key="6">
    <source>
        <dbReference type="ARBA" id="ARBA00022729"/>
    </source>
</evidence>
<dbReference type="PRINTS" id="PR00811">
    <property type="entry name" value="BCTERIALGSPD"/>
</dbReference>
<feature type="chain" id="PRO_5027023452" evidence="11">
    <location>
        <begin position="26"/>
        <end position="648"/>
    </location>
</feature>
<keyword evidence="16" id="KW-1185">Reference proteome</keyword>
<dbReference type="PANTHER" id="PTHR30332:SF24">
    <property type="entry name" value="SECRETIN GSPD-RELATED"/>
    <property type="match status" value="1"/>
</dbReference>
<keyword evidence="9" id="KW-0998">Cell outer membrane</keyword>
<keyword evidence="4" id="KW-1134">Transmembrane beta strand</keyword>
<dbReference type="GO" id="GO:0015627">
    <property type="term" value="C:type II protein secretion system complex"/>
    <property type="evidence" value="ECO:0007669"/>
    <property type="project" value="InterPro"/>
</dbReference>
<evidence type="ECO:0000259" key="12">
    <source>
        <dbReference type="Pfam" id="PF00263"/>
    </source>
</evidence>
<dbReference type="OrthoDB" id="9775455at2"/>
<dbReference type="InterPro" id="IPR004846">
    <property type="entry name" value="T2SS/T3SS_dom"/>
</dbReference>
<evidence type="ECO:0000256" key="2">
    <source>
        <dbReference type="ARBA" id="ARBA00006980"/>
    </source>
</evidence>
<sequence length="648" mass="70088">MKTKQIIATVMTMALLAALCLPAHGQAQNAADKQGTISLDFKSVDIHILIKFISELTDRNFIVDNKVRGAVTVYSPKRLTVKEAYRVFESILEVNGLCVVPDGQAYRIEPIPQAVTQGAPTAVGLDRIRGEGLVTQIIPLENSSATELAKLLTPLIGKNGNINVYKPSNTLIITASHSSVRRALSILSVVDKGQAPPVLRSYPLQYGDAKGVATSINRIVATKTKEMLKNNQQAFAMVEADPRTNTVIALTDPTNAETVASLVEVMDVPTPKGKDDIHLINLSNAKAEDVAKVLQELVSTTPAKEGEKRIFSKDIKVVADNATNSLVITARPDEFRTLKQTISQLDVLRKQVFIEALIMEVSTDTNFSFGVNWAVGGSGGDTSVFGSSNTGGGSLNLPDDDEVQVLGFPAGGSIGAVLSNAIKIGDNSYSLQGLISASKSSDGFKILSTPQLMTLDNETASVNVVDNIPFVTQTSTNTNNTDYNEQDIDYKDVGVKLEITPHISDERTLRLEIKQEVSRVVDSQVKVGNSQLLAPTTKKREVETSILMRDGQTVVIAGLLGDDETQNNSKVPGLGDIPLLGWLFKYKKTENQTTNLYIFLTPHVIDTFDKAETMAKAKRSDIMRVKLGGGKDQPLLRPGPELKPVLVR</sequence>
<feature type="domain" description="NolW-like" evidence="13">
    <location>
        <begin position="200"/>
        <end position="270"/>
    </location>
</feature>
<evidence type="ECO:0000256" key="8">
    <source>
        <dbReference type="ARBA" id="ARBA00023136"/>
    </source>
</evidence>
<dbReference type="GO" id="GO:0015628">
    <property type="term" value="P:protein secretion by the type II secretion system"/>
    <property type="evidence" value="ECO:0007669"/>
    <property type="project" value="InterPro"/>
</dbReference>
<proteinExistence type="inferred from homology"/>
<keyword evidence="5" id="KW-0812">Transmembrane</keyword>
<feature type="domain" description="Type II/III secretion system secretin-like" evidence="12">
    <location>
        <begin position="439"/>
        <end position="606"/>
    </location>
</feature>
<dbReference type="Pfam" id="PF21305">
    <property type="entry name" value="type_II_gspD_N0"/>
    <property type="match status" value="1"/>
</dbReference>
<dbReference type="GO" id="GO:0009279">
    <property type="term" value="C:cell outer membrane"/>
    <property type="evidence" value="ECO:0007669"/>
    <property type="project" value="UniProtKB-SubCell"/>
</dbReference>
<comment type="caution">
    <text evidence="15">The sequence shown here is derived from an EMBL/GenBank/DDBJ whole genome shotgun (WGS) entry which is preliminary data.</text>
</comment>
<dbReference type="RefSeq" id="WP_151151162.1">
    <property type="nucleotide sequence ID" value="NZ_WAIE01000004.1"/>
</dbReference>
<evidence type="ECO:0000259" key="14">
    <source>
        <dbReference type="Pfam" id="PF21305"/>
    </source>
</evidence>
<gene>
    <name evidence="15" type="primary">gspD</name>
    <name evidence="15" type="ORF">F8A88_10765</name>
</gene>
<evidence type="ECO:0000256" key="1">
    <source>
        <dbReference type="ARBA" id="ARBA00004442"/>
    </source>
</evidence>
<evidence type="ECO:0000259" key="13">
    <source>
        <dbReference type="Pfam" id="PF03958"/>
    </source>
</evidence>
<accession>A0A6N6N0Q3</accession>
<name>A0A6N6N0Q3_9BACT</name>
<dbReference type="Gene3D" id="3.30.1370.120">
    <property type="match status" value="3"/>
</dbReference>
<dbReference type="InterPro" id="IPR005644">
    <property type="entry name" value="NolW-like"/>
</dbReference>
<dbReference type="EMBL" id="WAIE01000004">
    <property type="protein sequence ID" value="KAB1441419.1"/>
    <property type="molecule type" value="Genomic_DNA"/>
</dbReference>
<feature type="signal peptide" evidence="11">
    <location>
        <begin position="1"/>
        <end position="25"/>
    </location>
</feature>
<dbReference type="Pfam" id="PF00263">
    <property type="entry name" value="Secretin"/>
    <property type="match status" value="1"/>
</dbReference>
<dbReference type="InterPro" id="IPR013356">
    <property type="entry name" value="T2SS_GspD"/>
</dbReference>
<comment type="similarity">
    <text evidence="2">Belongs to the bacterial secretin family. GSP D subfamily.</text>
</comment>
<dbReference type="Proteomes" id="UP000438699">
    <property type="component" value="Unassembled WGS sequence"/>
</dbReference>
<dbReference type="PANTHER" id="PTHR30332">
    <property type="entry name" value="PROBABLE GENERAL SECRETION PATHWAY PROTEIN D"/>
    <property type="match status" value="1"/>
</dbReference>
<evidence type="ECO:0000256" key="10">
    <source>
        <dbReference type="RuleBase" id="RU004004"/>
    </source>
</evidence>
<evidence type="ECO:0000313" key="16">
    <source>
        <dbReference type="Proteomes" id="UP000438699"/>
    </source>
</evidence>